<accession>A0A5B7GQ36</accession>
<keyword evidence="2" id="KW-1185">Reference proteome</keyword>
<dbReference type="EMBL" id="VSRR010016604">
    <property type="protein sequence ID" value="MPC59485.1"/>
    <property type="molecule type" value="Genomic_DNA"/>
</dbReference>
<organism evidence="1 2">
    <name type="scientific">Portunus trituberculatus</name>
    <name type="common">Swimming crab</name>
    <name type="synonym">Neptunus trituberculatus</name>
    <dbReference type="NCBI Taxonomy" id="210409"/>
    <lineage>
        <taxon>Eukaryota</taxon>
        <taxon>Metazoa</taxon>
        <taxon>Ecdysozoa</taxon>
        <taxon>Arthropoda</taxon>
        <taxon>Crustacea</taxon>
        <taxon>Multicrustacea</taxon>
        <taxon>Malacostraca</taxon>
        <taxon>Eumalacostraca</taxon>
        <taxon>Eucarida</taxon>
        <taxon>Decapoda</taxon>
        <taxon>Pleocyemata</taxon>
        <taxon>Brachyura</taxon>
        <taxon>Eubrachyura</taxon>
        <taxon>Portunoidea</taxon>
        <taxon>Portunidae</taxon>
        <taxon>Portuninae</taxon>
        <taxon>Portunus</taxon>
    </lineage>
</organism>
<evidence type="ECO:0000313" key="1">
    <source>
        <dbReference type="EMBL" id="MPC59485.1"/>
    </source>
</evidence>
<gene>
    <name evidence="1" type="ORF">E2C01_053505</name>
</gene>
<dbReference type="Proteomes" id="UP000324222">
    <property type="component" value="Unassembled WGS sequence"/>
</dbReference>
<reference evidence="1 2" key="1">
    <citation type="submission" date="2019-05" db="EMBL/GenBank/DDBJ databases">
        <title>Another draft genome of Portunus trituberculatus and its Hox gene families provides insights of decapod evolution.</title>
        <authorList>
            <person name="Jeong J.-H."/>
            <person name="Song I."/>
            <person name="Kim S."/>
            <person name="Choi T."/>
            <person name="Kim D."/>
            <person name="Ryu S."/>
            <person name="Kim W."/>
        </authorList>
    </citation>
    <scope>NUCLEOTIDE SEQUENCE [LARGE SCALE GENOMIC DNA]</scope>
    <source>
        <tissue evidence="1">Muscle</tissue>
    </source>
</reference>
<name>A0A5B7GQ36_PORTR</name>
<protein>
    <submittedName>
        <fullName evidence="1">Uncharacterized protein</fullName>
    </submittedName>
</protein>
<proteinExistence type="predicted"/>
<comment type="caution">
    <text evidence="1">The sequence shown here is derived from an EMBL/GenBank/DDBJ whole genome shotgun (WGS) entry which is preliminary data.</text>
</comment>
<dbReference type="AlphaFoldDB" id="A0A5B7GQ36"/>
<sequence>MDEIKNVGHVSKMVRNTSRVLHPLEDSKVVSVRRVKPKLVVNIEISKDGDFCERVEGQNVLHFGS</sequence>
<evidence type="ECO:0000313" key="2">
    <source>
        <dbReference type="Proteomes" id="UP000324222"/>
    </source>
</evidence>